<dbReference type="InterPro" id="IPR001296">
    <property type="entry name" value="Glyco_trans_1"/>
</dbReference>
<dbReference type="Proteomes" id="UP000321157">
    <property type="component" value="Unassembled WGS sequence"/>
</dbReference>
<accession>A0A511V8R8</accession>
<dbReference type="PANTHER" id="PTHR12526">
    <property type="entry name" value="GLYCOSYLTRANSFERASE"/>
    <property type="match status" value="1"/>
</dbReference>
<dbReference type="OrthoDB" id="9804196at2"/>
<evidence type="ECO:0000313" key="3">
    <source>
        <dbReference type="EMBL" id="GEN35209.1"/>
    </source>
</evidence>
<name>A0A511V8R8_9BACL</name>
<proteinExistence type="predicted"/>
<organism evidence="3 4">
    <name type="scientific">Aneurinibacillus danicus</name>
    <dbReference type="NCBI Taxonomy" id="267746"/>
    <lineage>
        <taxon>Bacteria</taxon>
        <taxon>Bacillati</taxon>
        <taxon>Bacillota</taxon>
        <taxon>Bacilli</taxon>
        <taxon>Bacillales</taxon>
        <taxon>Paenibacillaceae</taxon>
        <taxon>Aneurinibacillus group</taxon>
        <taxon>Aneurinibacillus</taxon>
    </lineage>
</organism>
<keyword evidence="4" id="KW-1185">Reference proteome</keyword>
<dbReference type="Pfam" id="PF00534">
    <property type="entry name" value="Glycos_transf_1"/>
    <property type="match status" value="1"/>
</dbReference>
<gene>
    <name evidence="3" type="ORF">ADA01nite_26690</name>
</gene>
<dbReference type="SUPFAM" id="SSF53756">
    <property type="entry name" value="UDP-Glycosyltransferase/glycogen phosphorylase"/>
    <property type="match status" value="1"/>
</dbReference>
<dbReference type="EMBL" id="BJXX01000120">
    <property type="protein sequence ID" value="GEN35209.1"/>
    <property type="molecule type" value="Genomic_DNA"/>
</dbReference>
<dbReference type="PANTHER" id="PTHR12526:SF630">
    <property type="entry name" value="GLYCOSYLTRANSFERASE"/>
    <property type="match status" value="1"/>
</dbReference>
<feature type="domain" description="Glycosyl transferase family 1" evidence="1">
    <location>
        <begin position="184"/>
        <end position="349"/>
    </location>
</feature>
<sequence length="377" mass="42634">MSKMKILHAIGGGEFGGAEQHILELLEILSRHAVDPVVVCFYNSTFAEELRKRNIRVIVLDTYGRFDFRLVKGLTRVFQEEKPELIHSHGVKANFFCRLAARSLPRVPIVTTIHSVLRYDYPNPLAYFLASRMELWTRKWNDHYIAISNSIKQSLESDGVKSQDITLIHHGIPIEEFKTEDAPEEIRRSLGLPADAFVIGTVSRLVAVKGLTDLMQAFILLAEEHPRVHWLVIGDGPEKGPLENMAKEAGISDRVHFAGFRQDVPRCLHAMDLFISPSYSEGLGLSLLEAMAAKKPVISTMVGGIADFLVDYLNGLVIPTKNPEEIKQNIVILMEDEDLRMKLAEAGYRTVKEEYTLTHMAMKTKELYRQLIRANTK</sequence>
<evidence type="ECO:0000259" key="1">
    <source>
        <dbReference type="Pfam" id="PF00534"/>
    </source>
</evidence>
<protein>
    <submittedName>
        <fullName evidence="3">Glycosyl transferase</fullName>
    </submittedName>
</protein>
<dbReference type="AlphaFoldDB" id="A0A511V8R8"/>
<dbReference type="InterPro" id="IPR028098">
    <property type="entry name" value="Glyco_trans_4-like_N"/>
</dbReference>
<dbReference type="GO" id="GO:0016757">
    <property type="term" value="F:glycosyltransferase activity"/>
    <property type="evidence" value="ECO:0007669"/>
    <property type="project" value="InterPro"/>
</dbReference>
<evidence type="ECO:0000259" key="2">
    <source>
        <dbReference type="Pfam" id="PF13439"/>
    </source>
</evidence>
<keyword evidence="3" id="KW-0808">Transferase</keyword>
<evidence type="ECO:0000313" key="4">
    <source>
        <dbReference type="Proteomes" id="UP000321157"/>
    </source>
</evidence>
<dbReference type="Pfam" id="PF13439">
    <property type="entry name" value="Glyco_transf_4"/>
    <property type="match status" value="1"/>
</dbReference>
<feature type="domain" description="Glycosyltransferase subfamily 4-like N-terminal" evidence="2">
    <location>
        <begin position="15"/>
        <end position="175"/>
    </location>
</feature>
<dbReference type="Gene3D" id="3.40.50.2000">
    <property type="entry name" value="Glycogen Phosphorylase B"/>
    <property type="match status" value="2"/>
</dbReference>
<comment type="caution">
    <text evidence="3">The sequence shown here is derived from an EMBL/GenBank/DDBJ whole genome shotgun (WGS) entry which is preliminary data.</text>
</comment>
<reference evidence="3 4" key="1">
    <citation type="submission" date="2019-07" db="EMBL/GenBank/DDBJ databases">
        <title>Whole genome shotgun sequence of Aneurinibacillus danicus NBRC 102444.</title>
        <authorList>
            <person name="Hosoyama A."/>
            <person name="Uohara A."/>
            <person name="Ohji S."/>
            <person name="Ichikawa N."/>
        </authorList>
    </citation>
    <scope>NUCLEOTIDE SEQUENCE [LARGE SCALE GENOMIC DNA]</scope>
    <source>
        <strain evidence="3 4">NBRC 102444</strain>
    </source>
</reference>